<organism evidence="13 14">
    <name type="scientific">Xenoophorus captivus</name>
    <dbReference type="NCBI Taxonomy" id="1517983"/>
    <lineage>
        <taxon>Eukaryota</taxon>
        <taxon>Metazoa</taxon>
        <taxon>Chordata</taxon>
        <taxon>Craniata</taxon>
        <taxon>Vertebrata</taxon>
        <taxon>Euteleostomi</taxon>
        <taxon>Actinopterygii</taxon>
        <taxon>Neopterygii</taxon>
        <taxon>Teleostei</taxon>
        <taxon>Neoteleostei</taxon>
        <taxon>Acanthomorphata</taxon>
        <taxon>Ovalentaria</taxon>
        <taxon>Atherinomorphae</taxon>
        <taxon>Cyprinodontiformes</taxon>
        <taxon>Goodeidae</taxon>
        <taxon>Xenoophorus</taxon>
    </lineage>
</organism>
<comment type="subcellular location">
    <subcellularLocation>
        <location evidence="1">Membrane</location>
        <topology evidence="1">Multi-pass membrane protein</topology>
    </subcellularLocation>
</comment>
<evidence type="ECO:0000256" key="6">
    <source>
        <dbReference type="ARBA" id="ARBA00023053"/>
    </source>
</evidence>
<dbReference type="Proteomes" id="UP001434883">
    <property type="component" value="Unassembled WGS sequence"/>
</dbReference>
<evidence type="ECO:0000256" key="10">
    <source>
        <dbReference type="ARBA" id="ARBA00023201"/>
    </source>
</evidence>
<evidence type="ECO:0000256" key="3">
    <source>
        <dbReference type="ARBA" id="ARBA00022461"/>
    </source>
</evidence>
<dbReference type="EMBL" id="JAHRIN010043848">
    <property type="protein sequence ID" value="MEQ2207103.1"/>
    <property type="molecule type" value="Genomic_DNA"/>
</dbReference>
<evidence type="ECO:0000256" key="7">
    <source>
        <dbReference type="ARBA" id="ARBA00023065"/>
    </source>
</evidence>
<keyword evidence="7 12" id="KW-0406">Ion transport</keyword>
<keyword evidence="9" id="KW-1015">Disulfide bond</keyword>
<keyword evidence="4 12" id="KW-0812">Transmembrane</keyword>
<evidence type="ECO:0000256" key="11">
    <source>
        <dbReference type="ARBA" id="ARBA00023303"/>
    </source>
</evidence>
<keyword evidence="11 12" id="KW-0407">Ion channel</keyword>
<reference evidence="13 14" key="1">
    <citation type="submission" date="2021-06" db="EMBL/GenBank/DDBJ databases">
        <authorList>
            <person name="Palmer J.M."/>
        </authorList>
    </citation>
    <scope>NUCLEOTIDE SEQUENCE [LARGE SCALE GENOMIC DNA]</scope>
    <source>
        <strain evidence="13 14">XC_2019</strain>
        <tissue evidence="13">Muscle</tissue>
    </source>
</reference>
<dbReference type="Pfam" id="PF00858">
    <property type="entry name" value="ASC"/>
    <property type="match status" value="1"/>
</dbReference>
<evidence type="ECO:0000256" key="1">
    <source>
        <dbReference type="ARBA" id="ARBA00004141"/>
    </source>
</evidence>
<evidence type="ECO:0000256" key="9">
    <source>
        <dbReference type="ARBA" id="ARBA00023157"/>
    </source>
</evidence>
<keyword evidence="8" id="KW-0472">Membrane</keyword>
<evidence type="ECO:0000256" key="8">
    <source>
        <dbReference type="ARBA" id="ARBA00023136"/>
    </source>
</evidence>
<keyword evidence="14" id="KW-1185">Reference proteome</keyword>
<evidence type="ECO:0000256" key="4">
    <source>
        <dbReference type="ARBA" id="ARBA00022692"/>
    </source>
</evidence>
<keyword evidence="2 12" id="KW-0813">Transport</keyword>
<comment type="caution">
    <text evidence="13">The sequence shown here is derived from an EMBL/GenBank/DDBJ whole genome shotgun (WGS) entry which is preliminary data.</text>
</comment>
<evidence type="ECO:0000256" key="5">
    <source>
        <dbReference type="ARBA" id="ARBA00022989"/>
    </source>
</evidence>
<dbReference type="PANTHER" id="PTHR11690:SF170">
    <property type="entry name" value="ACID-SENSING ION CHANNEL 1"/>
    <property type="match status" value="1"/>
</dbReference>
<keyword evidence="3 12" id="KW-0894">Sodium channel</keyword>
<dbReference type="InterPro" id="IPR001873">
    <property type="entry name" value="ENaC"/>
</dbReference>
<proteinExistence type="inferred from homology"/>
<evidence type="ECO:0000256" key="12">
    <source>
        <dbReference type="RuleBase" id="RU000679"/>
    </source>
</evidence>
<sequence length="133" mass="14697">MLTCNTSCSGAQLTTALWRGCYSHFSFSLSFVLFSQIYTRYGKCYTFNSGLDGNPLLTTLKGGTGNGLEIMLDIQQDEYLPVWGETDETSYEAGIKVQIHSQDEPPFIDQLGFGVAPGFQTFVSCQQQLVPNI</sequence>
<gene>
    <name evidence="13" type="primary">ASIC1C_2</name>
    <name evidence="13" type="ORF">XENOCAPTIV_007385</name>
</gene>
<evidence type="ECO:0000313" key="13">
    <source>
        <dbReference type="EMBL" id="MEQ2207103.1"/>
    </source>
</evidence>
<dbReference type="Gene3D" id="2.60.470.10">
    <property type="entry name" value="Acid-sensing ion channels like domains"/>
    <property type="match status" value="1"/>
</dbReference>
<dbReference type="PANTHER" id="PTHR11690">
    <property type="entry name" value="AMILORIDE-SENSITIVE SODIUM CHANNEL-RELATED"/>
    <property type="match status" value="1"/>
</dbReference>
<name>A0ABV0RHT4_9TELE</name>
<keyword evidence="10 12" id="KW-0739">Sodium transport</keyword>
<accession>A0ABV0RHT4</accession>
<evidence type="ECO:0000313" key="14">
    <source>
        <dbReference type="Proteomes" id="UP001434883"/>
    </source>
</evidence>
<keyword evidence="5" id="KW-1133">Transmembrane helix</keyword>
<keyword evidence="6" id="KW-0915">Sodium</keyword>
<evidence type="ECO:0000256" key="2">
    <source>
        <dbReference type="ARBA" id="ARBA00022448"/>
    </source>
</evidence>
<comment type="similarity">
    <text evidence="12">Belongs to the amiloride-sensitive sodium channel (TC 1.A.6) family.</text>
</comment>
<dbReference type="PRINTS" id="PR01078">
    <property type="entry name" value="AMINACHANNEL"/>
</dbReference>
<protein>
    <submittedName>
        <fullName evidence="13">Acid-sensing ion channel 1C</fullName>
    </submittedName>
</protein>